<gene>
    <name evidence="2" type="ORF">GIB67_024294</name>
</gene>
<proteinExistence type="predicted"/>
<dbReference type="OrthoDB" id="377534at2759"/>
<evidence type="ECO:0000313" key="3">
    <source>
        <dbReference type="Proteomes" id="UP000541444"/>
    </source>
</evidence>
<accession>A0A7J7LF91</accession>
<evidence type="ECO:0000313" key="2">
    <source>
        <dbReference type="EMBL" id="KAF6141210.1"/>
    </source>
</evidence>
<evidence type="ECO:0000256" key="1">
    <source>
        <dbReference type="SAM" id="Coils"/>
    </source>
</evidence>
<keyword evidence="1" id="KW-0175">Coiled coil</keyword>
<name>A0A7J7LF91_9MAGN</name>
<feature type="coiled-coil region" evidence="1">
    <location>
        <begin position="204"/>
        <end position="238"/>
    </location>
</feature>
<dbReference type="AlphaFoldDB" id="A0A7J7LF91"/>
<dbReference type="EMBL" id="JACGCM010002329">
    <property type="protein sequence ID" value="KAF6141210.1"/>
    <property type="molecule type" value="Genomic_DNA"/>
</dbReference>
<reference evidence="2 3" key="1">
    <citation type="journal article" date="2020" name="IScience">
        <title>Genome Sequencing of the Endangered Kingdonia uniflora (Circaeasteraceae, Ranunculales) Reveals Potential Mechanisms of Evolutionary Specialization.</title>
        <authorList>
            <person name="Sun Y."/>
            <person name="Deng T."/>
            <person name="Zhang A."/>
            <person name="Moore M.J."/>
            <person name="Landis J.B."/>
            <person name="Lin N."/>
            <person name="Zhang H."/>
            <person name="Zhang X."/>
            <person name="Huang J."/>
            <person name="Zhang X."/>
            <person name="Sun H."/>
            <person name="Wang H."/>
        </authorList>
    </citation>
    <scope>NUCLEOTIDE SEQUENCE [LARGE SCALE GENOMIC DNA]</scope>
    <source>
        <strain evidence="2">TB1705</strain>
        <tissue evidence="2">Leaf</tissue>
    </source>
</reference>
<sequence length="278" mass="30743">MNTALLAMGDPIDTNAILESDQSATTVNLSAIMFANIANSGGTSIDQSIEQNKMGLIISNLGINNTIYRDISEACLIMNTTLLALGNPIDTNTILESDQYVTTINPSAIVSANTAVSRVGVSTISWLSNVSECMWRDYSWTGTEHSNQEQNKFEEFDDPHLEDLYAQTLAKYMKLSKLNKVLKDQVNTLTCELQGKTESTSHEIEVLENEKQGLHDKVVFLEKEVSDANEKMKSTLDKLCLAKLDVVLSRHKLEKFFHGAKNIDKVLCMGKTDSDKGV</sequence>
<dbReference type="Proteomes" id="UP000541444">
    <property type="component" value="Unassembled WGS sequence"/>
</dbReference>
<comment type="caution">
    <text evidence="2">The sequence shown here is derived from an EMBL/GenBank/DDBJ whole genome shotgun (WGS) entry which is preliminary data.</text>
</comment>
<keyword evidence="3" id="KW-1185">Reference proteome</keyword>
<protein>
    <submittedName>
        <fullName evidence="2">Uncharacterized protein</fullName>
    </submittedName>
</protein>
<organism evidence="2 3">
    <name type="scientific">Kingdonia uniflora</name>
    <dbReference type="NCBI Taxonomy" id="39325"/>
    <lineage>
        <taxon>Eukaryota</taxon>
        <taxon>Viridiplantae</taxon>
        <taxon>Streptophyta</taxon>
        <taxon>Embryophyta</taxon>
        <taxon>Tracheophyta</taxon>
        <taxon>Spermatophyta</taxon>
        <taxon>Magnoliopsida</taxon>
        <taxon>Ranunculales</taxon>
        <taxon>Circaeasteraceae</taxon>
        <taxon>Kingdonia</taxon>
    </lineage>
</organism>